<feature type="region of interest" description="Disordered" evidence="1">
    <location>
        <begin position="15"/>
        <end position="141"/>
    </location>
</feature>
<dbReference type="EMBL" id="UYSG01000262">
    <property type="protein sequence ID" value="VDL18880.1"/>
    <property type="molecule type" value="Genomic_DNA"/>
</dbReference>
<protein>
    <submittedName>
        <fullName evidence="4">Phosphatase and actin regulator 4</fullName>
    </submittedName>
</protein>
<evidence type="ECO:0000313" key="3">
    <source>
        <dbReference type="Proteomes" id="UP000274504"/>
    </source>
</evidence>
<dbReference type="Proteomes" id="UP000274504">
    <property type="component" value="Unassembled WGS sequence"/>
</dbReference>
<dbReference type="WBParaSite" id="HDID_0000141801-mRNA-1">
    <property type="protein sequence ID" value="HDID_0000141801-mRNA-1"/>
    <property type="gene ID" value="HDID_0000141801"/>
</dbReference>
<dbReference type="OrthoDB" id="10536371at2759"/>
<evidence type="ECO:0000313" key="2">
    <source>
        <dbReference type="EMBL" id="VDL18880.1"/>
    </source>
</evidence>
<accession>A0A0R3SAM5</accession>
<organism evidence="4">
    <name type="scientific">Hymenolepis diminuta</name>
    <name type="common">Rat tapeworm</name>
    <dbReference type="NCBI Taxonomy" id="6216"/>
    <lineage>
        <taxon>Eukaryota</taxon>
        <taxon>Metazoa</taxon>
        <taxon>Spiralia</taxon>
        <taxon>Lophotrochozoa</taxon>
        <taxon>Platyhelminthes</taxon>
        <taxon>Cestoda</taxon>
        <taxon>Eucestoda</taxon>
        <taxon>Cyclophyllidea</taxon>
        <taxon>Hymenolepididae</taxon>
        <taxon>Hymenolepis</taxon>
    </lineage>
</organism>
<evidence type="ECO:0000313" key="4">
    <source>
        <dbReference type="WBParaSite" id="HDID_0000141801-mRNA-1"/>
    </source>
</evidence>
<evidence type="ECO:0000256" key="1">
    <source>
        <dbReference type="SAM" id="MobiDB-lite"/>
    </source>
</evidence>
<proteinExistence type="predicted"/>
<sequence length="276" mass="29897">MALGVGLGILHAQITAYDPQRLKRKRSSPPAPVNTTADAEPPQSPTSLPVLSPPPQSQVNFSNVVGSIPQPDAVPTEKPVKESTFSTSNHVTSGISDQPNSQQSTEVKENKLNTKQSPDSNEVEGKKSEAVENPNPIPHRRRALSLKIVPTEDEDVLTNLGINSAHTEFSPSSSSISPDRGLGVLNVKIPTYIRKRSASLSPDFCLHLPVAPLEEKIKLFKEAKMRGVTDPEVLADIQHHQEQQQLSPILINVPEWEEGVEEGDEESGGEDAEIIG</sequence>
<reference evidence="2 3" key="2">
    <citation type="submission" date="2018-11" db="EMBL/GenBank/DDBJ databases">
        <authorList>
            <consortium name="Pathogen Informatics"/>
        </authorList>
    </citation>
    <scope>NUCLEOTIDE SEQUENCE [LARGE SCALE GENOMIC DNA]</scope>
</reference>
<feature type="compositionally biased region" description="Polar residues" evidence="1">
    <location>
        <begin position="83"/>
        <end position="105"/>
    </location>
</feature>
<name>A0A0R3SAM5_HYMDI</name>
<reference evidence="4" key="1">
    <citation type="submission" date="2017-02" db="UniProtKB">
        <authorList>
            <consortium name="WormBaseParasite"/>
        </authorList>
    </citation>
    <scope>IDENTIFICATION</scope>
</reference>
<dbReference type="AlphaFoldDB" id="A0A0R3SAM5"/>
<gene>
    <name evidence="2" type="ORF">HDID_LOCUS1419</name>
</gene>